<gene>
    <name evidence="1" type="ORF">A6770_01930</name>
</gene>
<proteinExistence type="predicted"/>
<accession>A0A367QS76</accession>
<dbReference type="EMBL" id="LXQD01000306">
    <property type="protein sequence ID" value="RCJ26955.1"/>
    <property type="molecule type" value="Genomic_DNA"/>
</dbReference>
<reference evidence="1" key="1">
    <citation type="submission" date="2016-04" db="EMBL/GenBank/DDBJ databases">
        <authorList>
            <person name="Tabuchi Yagui T.R."/>
        </authorList>
    </citation>
    <scope>NUCLEOTIDE SEQUENCE [LARGE SCALE GENOMIC DNA]</scope>
    <source>
        <strain evidence="1">NIES-26</strain>
    </source>
</reference>
<protein>
    <recommendedName>
        <fullName evidence="3">DUF2267 domain-containing protein</fullName>
    </recommendedName>
</protein>
<evidence type="ECO:0008006" key="3">
    <source>
        <dbReference type="Google" id="ProtNLM"/>
    </source>
</evidence>
<evidence type="ECO:0000313" key="2">
    <source>
        <dbReference type="Proteomes" id="UP000252107"/>
    </source>
</evidence>
<dbReference type="Gene3D" id="1.10.490.110">
    <property type="entry name" value="Uncharacterized conserved protein DUF2267"/>
    <property type="match status" value="1"/>
</dbReference>
<dbReference type="InterPro" id="IPR018727">
    <property type="entry name" value="DUF2267"/>
</dbReference>
<dbReference type="InterPro" id="IPR038282">
    <property type="entry name" value="DUF2267_sf"/>
</dbReference>
<name>A0A367QS76_9NOSO</name>
<keyword evidence="2" id="KW-1185">Reference proteome</keyword>
<evidence type="ECO:0000313" key="1">
    <source>
        <dbReference type="EMBL" id="RCJ26955.1"/>
    </source>
</evidence>
<organism evidence="1 2">
    <name type="scientific">Nostoc minutum NIES-26</name>
    <dbReference type="NCBI Taxonomy" id="1844469"/>
    <lineage>
        <taxon>Bacteria</taxon>
        <taxon>Bacillati</taxon>
        <taxon>Cyanobacteriota</taxon>
        <taxon>Cyanophyceae</taxon>
        <taxon>Nostocales</taxon>
        <taxon>Nostocaceae</taxon>
        <taxon>Nostoc</taxon>
    </lineage>
</organism>
<dbReference type="Pfam" id="PF10025">
    <property type="entry name" value="DUF2267"/>
    <property type="match status" value="1"/>
</dbReference>
<sequence length="135" mass="15017">MQHDEFIGQVQNRAHLSSRGDAEVATRATLETLAERLAGDEPLNAAAQLPKGIADYLQHEYAGMGTRFSLDEFFQRVSQREGVELPNAVHHARVVIEVLREAISSGEIDDIRSQLPSEYDPLFEAGSQGRMRVNN</sequence>
<comment type="caution">
    <text evidence="1">The sequence shown here is derived from an EMBL/GenBank/DDBJ whole genome shotgun (WGS) entry which is preliminary data.</text>
</comment>
<dbReference type="Proteomes" id="UP000252107">
    <property type="component" value="Unassembled WGS sequence"/>
</dbReference>
<dbReference type="AlphaFoldDB" id="A0A367QS76"/>